<keyword evidence="3" id="KW-0808">Transferase</keyword>
<dbReference type="InterPro" id="IPR043129">
    <property type="entry name" value="ATPase_NBD"/>
</dbReference>
<evidence type="ECO:0000256" key="6">
    <source>
        <dbReference type="ARBA" id="ARBA00022777"/>
    </source>
</evidence>
<accession>A0AAW8SZQ3</accession>
<dbReference type="GO" id="GO:0005524">
    <property type="term" value="F:ATP binding"/>
    <property type="evidence" value="ECO:0007669"/>
    <property type="project" value="UniProtKB-KW"/>
</dbReference>
<evidence type="ECO:0000256" key="1">
    <source>
        <dbReference type="ARBA" id="ARBA00001946"/>
    </source>
</evidence>
<keyword evidence="6" id="KW-0418">Kinase</keyword>
<name>A0AAW8SZQ3_9ENTE</name>
<comment type="caution">
    <text evidence="14">The sequence shown here is derived from an EMBL/GenBank/DDBJ whole genome shotgun (WGS) entry which is preliminary data.</text>
</comment>
<evidence type="ECO:0000256" key="4">
    <source>
        <dbReference type="ARBA" id="ARBA00022723"/>
    </source>
</evidence>
<keyword evidence="8" id="KW-0067">ATP-binding</keyword>
<evidence type="ECO:0000256" key="7">
    <source>
        <dbReference type="ARBA" id="ARBA00022833"/>
    </source>
</evidence>
<dbReference type="Pfam" id="PF00480">
    <property type="entry name" value="ROK"/>
    <property type="match status" value="1"/>
</dbReference>
<reference evidence="14" key="1">
    <citation type="submission" date="2023-03" db="EMBL/GenBank/DDBJ databases">
        <authorList>
            <person name="Shen W."/>
            <person name="Cai J."/>
        </authorList>
    </citation>
    <scope>NUCLEOTIDE SEQUENCE</scope>
    <source>
        <strain evidence="14">B646-2</strain>
    </source>
</reference>
<evidence type="ECO:0000256" key="8">
    <source>
        <dbReference type="ARBA" id="ARBA00022840"/>
    </source>
</evidence>
<keyword evidence="10" id="KW-0119">Carbohydrate metabolism</keyword>
<dbReference type="Gene3D" id="3.30.420.40">
    <property type="match status" value="2"/>
</dbReference>
<keyword evidence="7" id="KW-0862">Zinc</keyword>
<evidence type="ECO:0000313" key="15">
    <source>
        <dbReference type="Proteomes" id="UP001249240"/>
    </source>
</evidence>
<evidence type="ECO:0000256" key="11">
    <source>
        <dbReference type="ARBA" id="ARBA00038887"/>
    </source>
</evidence>
<evidence type="ECO:0000256" key="5">
    <source>
        <dbReference type="ARBA" id="ARBA00022741"/>
    </source>
</evidence>
<dbReference type="FunFam" id="3.30.420.40:FF:000136">
    <property type="entry name" value="Putative fructokinase"/>
    <property type="match status" value="1"/>
</dbReference>
<evidence type="ECO:0000256" key="9">
    <source>
        <dbReference type="ARBA" id="ARBA00022842"/>
    </source>
</evidence>
<dbReference type="GO" id="GO:0008865">
    <property type="term" value="F:fructokinase activity"/>
    <property type="evidence" value="ECO:0007669"/>
    <property type="project" value="UniProtKB-EC"/>
</dbReference>
<dbReference type="CDD" id="cd24067">
    <property type="entry name" value="ASKHA_NBD_ROK_BsFRK-like"/>
    <property type="match status" value="1"/>
</dbReference>
<comment type="similarity">
    <text evidence="2">Belongs to the ROK (NagC/XylR) family.</text>
</comment>
<keyword evidence="4" id="KW-0479">Metal-binding</keyword>
<dbReference type="InterPro" id="IPR000600">
    <property type="entry name" value="ROK"/>
</dbReference>
<dbReference type="EMBL" id="JARPXM010000032">
    <property type="protein sequence ID" value="MDT2540247.1"/>
    <property type="molecule type" value="Genomic_DNA"/>
</dbReference>
<evidence type="ECO:0000256" key="3">
    <source>
        <dbReference type="ARBA" id="ARBA00022679"/>
    </source>
</evidence>
<comment type="catalytic activity">
    <reaction evidence="12">
        <text>D-fructose + ATP = D-fructose 6-phosphate + ADP + H(+)</text>
        <dbReference type="Rhea" id="RHEA:16125"/>
        <dbReference type="ChEBI" id="CHEBI:15378"/>
        <dbReference type="ChEBI" id="CHEBI:30616"/>
        <dbReference type="ChEBI" id="CHEBI:37721"/>
        <dbReference type="ChEBI" id="CHEBI:61527"/>
        <dbReference type="ChEBI" id="CHEBI:456216"/>
        <dbReference type="EC" id="2.7.1.4"/>
    </reaction>
</comment>
<evidence type="ECO:0000256" key="12">
    <source>
        <dbReference type="ARBA" id="ARBA00048451"/>
    </source>
</evidence>
<dbReference type="Proteomes" id="UP001249240">
    <property type="component" value="Unassembled WGS sequence"/>
</dbReference>
<dbReference type="RefSeq" id="WP_028020654.1">
    <property type="nucleotide sequence ID" value="NZ_CABLCA010000061.1"/>
</dbReference>
<dbReference type="EC" id="2.7.1.4" evidence="11"/>
<proteinExistence type="inferred from homology"/>
<keyword evidence="5" id="KW-0547">Nucleotide-binding</keyword>
<dbReference type="AlphaFoldDB" id="A0AAW8SZQ3"/>
<keyword evidence="9" id="KW-0460">Magnesium</keyword>
<dbReference type="SUPFAM" id="SSF53067">
    <property type="entry name" value="Actin-like ATPase domain"/>
    <property type="match status" value="1"/>
</dbReference>
<evidence type="ECO:0000256" key="13">
    <source>
        <dbReference type="ARBA" id="ARBA00074653"/>
    </source>
</evidence>
<gene>
    <name evidence="14" type="ORF">P7D78_19260</name>
</gene>
<evidence type="ECO:0000256" key="2">
    <source>
        <dbReference type="ARBA" id="ARBA00006479"/>
    </source>
</evidence>
<organism evidence="14 15">
    <name type="scientific">Enterococcus raffinosus</name>
    <dbReference type="NCBI Taxonomy" id="71452"/>
    <lineage>
        <taxon>Bacteria</taxon>
        <taxon>Bacillati</taxon>
        <taxon>Bacillota</taxon>
        <taxon>Bacilli</taxon>
        <taxon>Lactobacillales</taxon>
        <taxon>Enterococcaceae</taxon>
        <taxon>Enterococcus</taxon>
    </lineage>
</organism>
<dbReference type="PANTHER" id="PTHR42742:SF3">
    <property type="entry name" value="FRUCTOKINASE"/>
    <property type="match status" value="1"/>
</dbReference>
<dbReference type="PANTHER" id="PTHR42742">
    <property type="entry name" value="TRANSCRIPTIONAL REPRESSOR MPRA"/>
    <property type="match status" value="1"/>
</dbReference>
<dbReference type="InterPro" id="IPR051804">
    <property type="entry name" value="Carb_Metab_Reg_Kinase/Isom"/>
</dbReference>
<dbReference type="GO" id="GO:0046872">
    <property type="term" value="F:metal ion binding"/>
    <property type="evidence" value="ECO:0007669"/>
    <property type="project" value="UniProtKB-KW"/>
</dbReference>
<sequence length="288" mass="31460">MIGAIEAGGTKIICGIAEENNVTEIIAEQIVKTGDPVNNIEQIIRFFPEHPVDAIGVGSFGPIDVDRDSKTYGYITNTPKTAWKNVDFLEALKDLESPIYWTTDVNAAAFGEMCYGAARRTNNSVYLTVGTGVGGGVILNKELLPGKKHLEIGHISVARKKGDHFKGVCPYHENCLEGLISGPAIYQRSGKNGEELNQEASVWDTVAYYLTESCVNYALSFAPERIVLGGGVMHQKHLFPLIHKYYAQLMNEYLPTKDIEQFIVPSKLNNRAGMIGGLALAKKILGGE</sequence>
<comment type="cofactor">
    <cofactor evidence="1">
        <name>Mg(2+)</name>
        <dbReference type="ChEBI" id="CHEBI:18420"/>
    </cofactor>
</comment>
<evidence type="ECO:0000313" key="14">
    <source>
        <dbReference type="EMBL" id="MDT2540247.1"/>
    </source>
</evidence>
<protein>
    <recommendedName>
        <fullName evidence="13">Fructokinase</fullName>
        <ecNumber evidence="11">2.7.1.4</ecNumber>
    </recommendedName>
</protein>
<evidence type="ECO:0000256" key="10">
    <source>
        <dbReference type="ARBA" id="ARBA00023277"/>
    </source>
</evidence>
<dbReference type="FunFam" id="3.30.420.40:FF:000153">
    <property type="entry name" value="Putative fructokinase"/>
    <property type="match status" value="1"/>
</dbReference>